<accession>A0ABS2KDI5</accession>
<protein>
    <submittedName>
        <fullName evidence="2">Uncharacterized protein</fullName>
    </submittedName>
</protein>
<proteinExistence type="predicted"/>
<gene>
    <name evidence="2" type="ORF">ISS99_06840</name>
</gene>
<dbReference type="Proteomes" id="UP001430193">
    <property type="component" value="Unassembled WGS sequence"/>
</dbReference>
<feature type="signal peptide" evidence="1">
    <location>
        <begin position="1"/>
        <end position="23"/>
    </location>
</feature>
<keyword evidence="3" id="KW-1185">Reference proteome</keyword>
<reference evidence="2" key="1">
    <citation type="submission" date="2020-10" db="EMBL/GenBank/DDBJ databases">
        <title>Phylogeny of dyella-like bacteria.</title>
        <authorList>
            <person name="Fu J."/>
        </authorList>
    </citation>
    <scope>NUCLEOTIDE SEQUENCE</scope>
    <source>
        <strain evidence="2">DHON07</strain>
    </source>
</reference>
<evidence type="ECO:0000313" key="2">
    <source>
        <dbReference type="EMBL" id="MBM7129234.1"/>
    </source>
</evidence>
<dbReference type="EMBL" id="JADIKF010000037">
    <property type="protein sequence ID" value="MBM7129234.1"/>
    <property type="molecule type" value="Genomic_DNA"/>
</dbReference>
<sequence length="227" mass="24868">MSKLLGLTCLVAVCLWVQSPANASAVSDISNPAGVNETSSKTPLPAQASAHDLWQRVLALASLPGGYVARKDFEQIFGEQAEGDRTEKKPYVINLRHAAERNYQVSVNVQPLTEVPFSSAPSSRLVNTTPSSELYVEWRGHECLPLEKVQSDLAAIGIVLNEWVVLPDHPGAPPMPPGGYFYRPNGKEFVRVMLTSPNFNPKERSEWEKACVEHLDIEGYKIGANAS</sequence>
<feature type="chain" id="PRO_5045048398" evidence="1">
    <location>
        <begin position="24"/>
        <end position="227"/>
    </location>
</feature>
<organism evidence="2 3">
    <name type="scientific">Dyella mobilis</name>
    <dbReference type="NCBI Taxonomy" id="1849582"/>
    <lineage>
        <taxon>Bacteria</taxon>
        <taxon>Pseudomonadati</taxon>
        <taxon>Pseudomonadota</taxon>
        <taxon>Gammaproteobacteria</taxon>
        <taxon>Lysobacterales</taxon>
        <taxon>Rhodanobacteraceae</taxon>
        <taxon>Dyella</taxon>
    </lineage>
</organism>
<comment type="caution">
    <text evidence="2">The sequence shown here is derived from an EMBL/GenBank/DDBJ whole genome shotgun (WGS) entry which is preliminary data.</text>
</comment>
<evidence type="ECO:0000313" key="3">
    <source>
        <dbReference type="Proteomes" id="UP001430193"/>
    </source>
</evidence>
<keyword evidence="1" id="KW-0732">Signal</keyword>
<dbReference type="RefSeq" id="WP_204630851.1">
    <property type="nucleotide sequence ID" value="NZ_BSOC01000004.1"/>
</dbReference>
<name>A0ABS2KDI5_9GAMM</name>
<evidence type="ECO:0000256" key="1">
    <source>
        <dbReference type="SAM" id="SignalP"/>
    </source>
</evidence>